<dbReference type="InterPro" id="IPR044704">
    <property type="entry name" value="UGlyAH_cupin_N"/>
</dbReference>
<dbReference type="InterPro" id="IPR011051">
    <property type="entry name" value="RmlC_Cupin_sf"/>
</dbReference>
<dbReference type="GO" id="GO:0071522">
    <property type="term" value="F:ureidoglycine aminohydrolase activity"/>
    <property type="evidence" value="ECO:0007669"/>
    <property type="project" value="UniProtKB-EC"/>
</dbReference>
<dbReference type="InterPro" id="IPR044697">
    <property type="entry name" value="UGlyAH_cupin_C"/>
</dbReference>
<dbReference type="PANTHER" id="PTHR34571">
    <property type="entry name" value="(S)-UREIDOGLYCINE AMINOHYDROLASE"/>
    <property type="match status" value="1"/>
</dbReference>
<dbReference type="EMBL" id="VOBL01000028">
    <property type="protein sequence ID" value="KAA0973359.1"/>
    <property type="molecule type" value="Genomic_DNA"/>
</dbReference>
<proteinExistence type="predicted"/>
<accession>A0A5B0E7H5</accession>
<name>A0A5B0E7H5_9MICC</name>
<dbReference type="Pfam" id="PF07883">
    <property type="entry name" value="Cupin_2"/>
    <property type="match status" value="1"/>
</dbReference>
<dbReference type="InterPro" id="IPR014710">
    <property type="entry name" value="RmlC-like_jellyroll"/>
</dbReference>
<dbReference type="InterPro" id="IPR017627">
    <property type="entry name" value="UGHY"/>
</dbReference>
<dbReference type="EC" id="3.5.3.26" evidence="2"/>
<dbReference type="Gene3D" id="2.60.120.10">
    <property type="entry name" value="Jelly Rolls"/>
    <property type="match status" value="1"/>
</dbReference>
<evidence type="ECO:0000313" key="2">
    <source>
        <dbReference type="EMBL" id="KAA0973359.1"/>
    </source>
</evidence>
<dbReference type="PANTHER" id="PTHR34571:SF1">
    <property type="entry name" value="(S)-UREIDOGLYCINE AMINOHYDROLASE"/>
    <property type="match status" value="1"/>
</dbReference>
<dbReference type="NCBIfam" id="TIGR03214">
    <property type="entry name" value="ura-cupin"/>
    <property type="match status" value="1"/>
</dbReference>
<organism evidence="2 3">
    <name type="scientific">Paeniglutamicibacter gangotriensis</name>
    <dbReference type="NCBI Taxonomy" id="254787"/>
    <lineage>
        <taxon>Bacteria</taxon>
        <taxon>Bacillati</taxon>
        <taxon>Actinomycetota</taxon>
        <taxon>Actinomycetes</taxon>
        <taxon>Micrococcales</taxon>
        <taxon>Micrococcaceae</taxon>
        <taxon>Paeniglutamicibacter</taxon>
    </lineage>
</organism>
<evidence type="ECO:0000259" key="1">
    <source>
        <dbReference type="Pfam" id="PF07883"/>
    </source>
</evidence>
<dbReference type="NCBIfam" id="NF040771">
    <property type="entry name" value="AAH_UGLYAH2"/>
    <property type="match status" value="1"/>
</dbReference>
<protein>
    <submittedName>
        <fullName evidence="2">(S)-ureidoglycine aminohydrolase</fullName>
        <ecNumber evidence="2">3.5.3.26</ecNumber>
    </submittedName>
</protein>
<comment type="caution">
    <text evidence="2">The sequence shown here is derived from an EMBL/GenBank/DDBJ whole genome shotgun (WGS) entry which is preliminary data.</text>
</comment>
<gene>
    <name evidence="2" type="ORF">FQ154_18445</name>
</gene>
<evidence type="ECO:0000313" key="3">
    <source>
        <dbReference type="Proteomes" id="UP000323856"/>
    </source>
</evidence>
<keyword evidence="2" id="KW-0378">Hydrolase</keyword>
<dbReference type="CDD" id="cd02211">
    <property type="entry name" value="cupin_UGlyAH_N"/>
    <property type="match status" value="1"/>
</dbReference>
<dbReference type="InterPro" id="IPR013096">
    <property type="entry name" value="Cupin_2"/>
</dbReference>
<reference evidence="2 3" key="1">
    <citation type="submission" date="2019-07" db="EMBL/GenBank/DDBJ databases">
        <title>Analysis of the biochemical properties, biological activity and biotechnological potential of siderophores and biosurfactants produced by Antarctic psychrotolerant bacteria.</title>
        <authorList>
            <person name="Styczynski M."/>
            <person name="Krucon T."/>
            <person name="Decewicz P."/>
            <person name="Dziewit L."/>
        </authorList>
    </citation>
    <scope>NUCLEOTIDE SEQUENCE [LARGE SCALE GENOMIC DNA]</scope>
    <source>
        <strain evidence="2 3">ANT_H27</strain>
    </source>
</reference>
<dbReference type="SUPFAM" id="SSF51182">
    <property type="entry name" value="RmlC-like cupins"/>
    <property type="match status" value="1"/>
</dbReference>
<sequence>MICSKNAFYNRGCFPLTPHQSRSVRGRLKIETPAYNHSHRYHNGGPRVRKATYFTPRTEVPAQTELITDRSVVTEAYTVIPRGALRDSVVSELPGWNRTATWILNRPVASGATTFSQYLLEVAAGGGSTDPEPEEGVEGFIFILEGRLTLTLERDEHELEPGGFAFLPAGYPWTAKNIQTEPAKFQWIRKAYQPLAGYEPAPIIGNEREMDASGMPGTDNKWRTTRMIPTDDLAYDMHVNIVTFEAGAVIPFAETHVMEHGLYVLEGKSVYRLNQDWVEIQEGDYVSLRAFCPQACYAGGPGNFRYLLYKDMNRHVQLT</sequence>
<dbReference type="Proteomes" id="UP000323856">
    <property type="component" value="Unassembled WGS sequence"/>
</dbReference>
<dbReference type="NCBIfam" id="NF008376">
    <property type="entry name" value="PRK11171.1-5"/>
    <property type="match status" value="1"/>
</dbReference>
<feature type="domain" description="Cupin type-2" evidence="1">
    <location>
        <begin position="120"/>
        <end position="188"/>
    </location>
</feature>
<dbReference type="OrthoDB" id="9814939at2"/>
<dbReference type="AlphaFoldDB" id="A0A5B0E7H5"/>
<dbReference type="CDD" id="cd02212">
    <property type="entry name" value="cupin_UGlyAH_C"/>
    <property type="match status" value="1"/>
</dbReference>